<comment type="subcellular location">
    <subcellularLocation>
        <location evidence="1 12">Cell outer membrane</location>
        <topology evidence="1 12">Multi-pass membrane protein</topology>
    </subcellularLocation>
</comment>
<sequence length="718" mass="80365">MLYQNLDGNPHKKLEQSALPQAHHKLRLSILAVAVASITATNAFAATEDQTTTMETVVVMGSIIGNSDLEDVKEYPGARTVLTQQQIKKTGALSIDSAFQSVPGIKVQDETGTGVLPNISVRGLKASRSGHAQFLMDGVPLTLAPYGHTGQSIFPATLSMLDRIDIVRGGAAVQYGPNNVGGVINLVTKPIPHKWQTEVSNRLTVFEDGDTPLNDFYLRTGGWLTDTLALQVEGNFLKGESFREHSDTDVKNFQAKLQWLLSDTQELQAFVQRYDADTQMPGALAPDDYEDDRTQSKRPYDEYQGESTRWSLKYLHDLNIADSAELEILTFGHRSERLFQWGYIRTPGEQWSDPTQPSTDIRTSPRAFKVFGVEPKLAMYFDGNTVTQNWIVGARYVNEDIDYKLTQTPITGGATATKRDWHLDTDAFAGYVSNEVGLFNDALKVTPGIRYESIDMAFKDLGTDQNTDNKVTEWLPGLTVAYHLSEQWVGYTNAQKSLRAPQIAYVRGKGEEGSELAWNYELGARYNLDTTSFNIAFYRIDFEDQLQYQVPTRTFENIGKTLHQGVEISGRYTPSSLHALSLGAGYNYLDATIEEEGDNKGNQLPYTSKHQFSWDATYAFSNLDTTLSGYYFSESYSDNANTSTEDPLGIRGKVPAYMVWNLNLGSDLYKDEDSKLRVNFAVNNLFDEDYYFRGIDTSPVGRYPAPGRSYTLDLNYQF</sequence>
<feature type="short sequence motif" description="TonB box" evidence="13">
    <location>
        <begin position="56"/>
        <end position="62"/>
    </location>
</feature>
<feature type="domain" description="TonB-dependent receptor-like beta-barrel" evidence="17">
    <location>
        <begin position="267"/>
        <end position="685"/>
    </location>
</feature>
<keyword evidence="8 13" id="KW-0798">TonB box</keyword>
<feature type="compositionally biased region" description="Basic and acidic residues" evidence="15">
    <location>
        <begin position="292"/>
        <end position="301"/>
    </location>
</feature>
<dbReference type="PANTHER" id="PTHR30442">
    <property type="entry name" value="IRON III DICITRATE TRANSPORT PROTEIN FECA"/>
    <property type="match status" value="1"/>
</dbReference>
<evidence type="ECO:0000256" key="1">
    <source>
        <dbReference type="ARBA" id="ARBA00004571"/>
    </source>
</evidence>
<keyword evidence="3 12" id="KW-0813">Transport</keyword>
<dbReference type="InterPro" id="IPR012910">
    <property type="entry name" value="Plug_dom"/>
</dbReference>
<evidence type="ECO:0000256" key="12">
    <source>
        <dbReference type="PROSITE-ProRule" id="PRU01360"/>
    </source>
</evidence>
<keyword evidence="7" id="KW-0406">Ion transport</keyword>
<evidence type="ECO:0000313" key="20">
    <source>
        <dbReference type="Proteomes" id="UP001059120"/>
    </source>
</evidence>
<organism evidence="19 20">
    <name type="scientific">Vibrio pelagius</name>
    <dbReference type="NCBI Taxonomy" id="28169"/>
    <lineage>
        <taxon>Bacteria</taxon>
        <taxon>Pseudomonadati</taxon>
        <taxon>Pseudomonadota</taxon>
        <taxon>Gammaproteobacteria</taxon>
        <taxon>Vibrionales</taxon>
        <taxon>Vibrionaceae</taxon>
        <taxon>Vibrio</taxon>
    </lineage>
</organism>
<evidence type="ECO:0000256" key="5">
    <source>
        <dbReference type="ARBA" id="ARBA00022692"/>
    </source>
</evidence>
<evidence type="ECO:0000256" key="9">
    <source>
        <dbReference type="ARBA" id="ARBA00023136"/>
    </source>
</evidence>
<evidence type="ECO:0000256" key="2">
    <source>
        <dbReference type="ARBA" id="ARBA00009810"/>
    </source>
</evidence>
<comment type="similarity">
    <text evidence="2 12 14">Belongs to the TonB-dependent receptor family.</text>
</comment>
<dbReference type="RefSeq" id="WP_255232917.1">
    <property type="nucleotide sequence ID" value="NZ_CP090616.1"/>
</dbReference>
<gene>
    <name evidence="19" type="ORF">LZI70_19525</name>
</gene>
<dbReference type="InterPro" id="IPR010105">
    <property type="entry name" value="TonB_sidphr_rcpt"/>
</dbReference>
<keyword evidence="4 12" id="KW-1134">Transmembrane beta strand</keyword>
<evidence type="ECO:0000256" key="14">
    <source>
        <dbReference type="RuleBase" id="RU003357"/>
    </source>
</evidence>
<dbReference type="InterPro" id="IPR039426">
    <property type="entry name" value="TonB-dep_rcpt-like"/>
</dbReference>
<evidence type="ECO:0000313" key="19">
    <source>
        <dbReference type="EMBL" id="UTT87216.1"/>
    </source>
</evidence>
<evidence type="ECO:0000256" key="15">
    <source>
        <dbReference type="SAM" id="MobiDB-lite"/>
    </source>
</evidence>
<dbReference type="PROSITE" id="PS52016">
    <property type="entry name" value="TONB_DEPENDENT_REC_3"/>
    <property type="match status" value="1"/>
</dbReference>
<evidence type="ECO:0000256" key="10">
    <source>
        <dbReference type="ARBA" id="ARBA00023170"/>
    </source>
</evidence>
<evidence type="ECO:0000259" key="18">
    <source>
        <dbReference type="Pfam" id="PF07715"/>
    </source>
</evidence>
<keyword evidence="20" id="KW-1185">Reference proteome</keyword>
<evidence type="ECO:0000256" key="7">
    <source>
        <dbReference type="ARBA" id="ARBA00023065"/>
    </source>
</evidence>
<dbReference type="EMBL" id="CP090616">
    <property type="protein sequence ID" value="UTT87216.1"/>
    <property type="molecule type" value="Genomic_DNA"/>
</dbReference>
<evidence type="ECO:0000259" key="17">
    <source>
        <dbReference type="Pfam" id="PF00593"/>
    </source>
</evidence>
<evidence type="ECO:0000256" key="3">
    <source>
        <dbReference type="ARBA" id="ARBA00022448"/>
    </source>
</evidence>
<evidence type="ECO:0000256" key="8">
    <source>
        <dbReference type="ARBA" id="ARBA00023077"/>
    </source>
</evidence>
<keyword evidence="6 16" id="KW-0732">Signal</keyword>
<evidence type="ECO:0000256" key="6">
    <source>
        <dbReference type="ARBA" id="ARBA00022729"/>
    </source>
</evidence>
<keyword evidence="11 12" id="KW-0998">Cell outer membrane</keyword>
<evidence type="ECO:0000256" key="13">
    <source>
        <dbReference type="PROSITE-ProRule" id="PRU10143"/>
    </source>
</evidence>
<dbReference type="Pfam" id="PF00593">
    <property type="entry name" value="TonB_dep_Rec_b-barrel"/>
    <property type="match status" value="1"/>
</dbReference>
<feature type="region of interest" description="Disordered" evidence="15">
    <location>
        <begin position="281"/>
        <end position="302"/>
    </location>
</feature>
<reference evidence="19" key="1">
    <citation type="submission" date="2022-01" db="EMBL/GenBank/DDBJ databases">
        <title>Alginate degradation mechanism of Vibrio pelagius WXL662.</title>
        <authorList>
            <person name="He X."/>
        </authorList>
    </citation>
    <scope>NUCLEOTIDE SEQUENCE</scope>
    <source>
        <strain evidence="19">WXL662</strain>
        <plasmid evidence="19">p_1</plasmid>
    </source>
</reference>
<feature type="signal peptide" evidence="16">
    <location>
        <begin position="1"/>
        <end position="45"/>
    </location>
</feature>
<dbReference type="PANTHER" id="PTHR30442:SF0">
    <property type="entry name" value="FE(3+) DICITRATE TRANSPORT PROTEIN FECA"/>
    <property type="match status" value="1"/>
</dbReference>
<dbReference type="Proteomes" id="UP001059120">
    <property type="component" value="Plasmid p_1"/>
</dbReference>
<dbReference type="Gene3D" id="2.40.170.20">
    <property type="entry name" value="TonB-dependent receptor, beta-barrel domain"/>
    <property type="match status" value="1"/>
</dbReference>
<keyword evidence="5 12" id="KW-0812">Transmembrane</keyword>
<dbReference type="InterPro" id="IPR010916">
    <property type="entry name" value="TonB_box_CS"/>
</dbReference>
<keyword evidence="10 19" id="KW-0675">Receptor</keyword>
<evidence type="ECO:0000256" key="11">
    <source>
        <dbReference type="ARBA" id="ARBA00023237"/>
    </source>
</evidence>
<feature type="chain" id="PRO_5046486551" evidence="16">
    <location>
        <begin position="46"/>
        <end position="718"/>
    </location>
</feature>
<dbReference type="InterPro" id="IPR036942">
    <property type="entry name" value="Beta-barrel_TonB_sf"/>
</dbReference>
<dbReference type="Pfam" id="PF07715">
    <property type="entry name" value="Plug"/>
    <property type="match status" value="1"/>
</dbReference>
<dbReference type="PROSITE" id="PS00430">
    <property type="entry name" value="TONB_DEPENDENT_REC_1"/>
    <property type="match status" value="1"/>
</dbReference>
<keyword evidence="19" id="KW-0614">Plasmid</keyword>
<geneLocation type="plasmid" evidence="19 20">
    <name>p_1</name>
</geneLocation>
<evidence type="ECO:0000256" key="4">
    <source>
        <dbReference type="ARBA" id="ARBA00022452"/>
    </source>
</evidence>
<accession>A0ABY5GAH7</accession>
<dbReference type="Gene3D" id="2.170.130.10">
    <property type="entry name" value="TonB-dependent receptor, plug domain"/>
    <property type="match status" value="1"/>
</dbReference>
<evidence type="ECO:0000256" key="16">
    <source>
        <dbReference type="SAM" id="SignalP"/>
    </source>
</evidence>
<keyword evidence="9 12" id="KW-0472">Membrane</keyword>
<dbReference type="CDD" id="cd01347">
    <property type="entry name" value="ligand_gated_channel"/>
    <property type="match status" value="1"/>
</dbReference>
<dbReference type="SUPFAM" id="SSF56935">
    <property type="entry name" value="Porins"/>
    <property type="match status" value="1"/>
</dbReference>
<proteinExistence type="inferred from homology"/>
<feature type="domain" description="TonB-dependent receptor plug" evidence="18">
    <location>
        <begin position="72"/>
        <end position="183"/>
    </location>
</feature>
<dbReference type="InterPro" id="IPR037066">
    <property type="entry name" value="Plug_dom_sf"/>
</dbReference>
<protein>
    <submittedName>
        <fullName evidence="19">TonB-dependent siderophore receptor</fullName>
    </submittedName>
</protein>
<dbReference type="InterPro" id="IPR000531">
    <property type="entry name" value="Beta-barrel_TonB"/>
</dbReference>
<dbReference type="NCBIfam" id="TIGR01783">
    <property type="entry name" value="TonB-siderophor"/>
    <property type="match status" value="1"/>
</dbReference>
<name>A0ABY5GAH7_VIBPE</name>